<protein>
    <recommendedName>
        <fullName evidence="1">Ferric uptake regulation protein</fullName>
    </recommendedName>
</protein>
<gene>
    <name evidence="1" type="primary">fur</name>
    <name evidence="2" type="ORF">V0U79_04765</name>
</gene>
<keyword evidence="3" id="KW-1185">Reference proteome</keyword>
<name>A0ABU7LQ03_9PROT</name>
<organism evidence="2 3">
    <name type="scientific">Hyphobacterium lacteum</name>
    <dbReference type="NCBI Taxonomy" id="3116575"/>
    <lineage>
        <taxon>Bacteria</taxon>
        <taxon>Pseudomonadati</taxon>
        <taxon>Pseudomonadota</taxon>
        <taxon>Alphaproteobacteria</taxon>
        <taxon>Maricaulales</taxon>
        <taxon>Maricaulaceae</taxon>
        <taxon>Hyphobacterium</taxon>
    </lineage>
</organism>
<dbReference type="CDD" id="cd07153">
    <property type="entry name" value="Fur_like"/>
    <property type="match status" value="1"/>
</dbReference>
<keyword evidence="1" id="KW-0862">Zinc</keyword>
<dbReference type="Proteomes" id="UP001354971">
    <property type="component" value="Unassembled WGS sequence"/>
</dbReference>
<keyword evidence="1" id="KW-0479">Metal-binding</keyword>
<evidence type="ECO:0000256" key="1">
    <source>
        <dbReference type="RuleBase" id="RU364037"/>
    </source>
</evidence>
<dbReference type="PANTHER" id="PTHR33202">
    <property type="entry name" value="ZINC UPTAKE REGULATION PROTEIN"/>
    <property type="match status" value="1"/>
</dbReference>
<keyword evidence="1" id="KW-0804">Transcription</keyword>
<dbReference type="InterPro" id="IPR036388">
    <property type="entry name" value="WH-like_DNA-bd_sf"/>
</dbReference>
<comment type="similarity">
    <text evidence="1">Belongs to the Fur family.</text>
</comment>
<evidence type="ECO:0000313" key="3">
    <source>
        <dbReference type="Proteomes" id="UP001354971"/>
    </source>
</evidence>
<keyword evidence="1" id="KW-0678">Repressor</keyword>
<keyword evidence="1" id="KW-0805">Transcription regulation</keyword>
<reference evidence="2 3" key="1">
    <citation type="submission" date="2024-01" db="EMBL/GenBank/DDBJ databases">
        <title>Hyphobacterium bacterium isolated from marine sediment.</title>
        <authorList>
            <person name="Zhao S."/>
        </authorList>
    </citation>
    <scope>NUCLEOTIDE SEQUENCE [LARGE SCALE GENOMIC DNA]</scope>
    <source>
        <strain evidence="3">HN65</strain>
    </source>
</reference>
<proteinExistence type="inferred from homology"/>
<keyword evidence="1" id="KW-0238">DNA-binding</keyword>
<keyword evidence="1" id="KW-0408">Iron</keyword>
<evidence type="ECO:0000313" key="2">
    <source>
        <dbReference type="EMBL" id="MEE2525669.1"/>
    </source>
</evidence>
<dbReference type="RefSeq" id="WP_330198328.1">
    <property type="nucleotide sequence ID" value="NZ_JAZDRP010000002.1"/>
</dbReference>
<keyword evidence="1" id="KW-0963">Cytoplasm</keyword>
<accession>A0ABU7LQ03</accession>
<dbReference type="Gene3D" id="1.10.10.10">
    <property type="entry name" value="Winged helix-like DNA-binding domain superfamily/Winged helix DNA-binding domain"/>
    <property type="match status" value="1"/>
</dbReference>
<sequence>MSDAHSLLETAGLRITQPRLQIARTLFADGLDRHVTAEQVFARLKADGVHMALATVYNTLGHFVEAGLLRPISKPGSDASIYDTNTSSHHHFLNETTGELTDIPAGAIPLDLLPQPEDGSEIVACELVIRTRSK</sequence>
<dbReference type="Pfam" id="PF01475">
    <property type="entry name" value="FUR"/>
    <property type="match status" value="1"/>
</dbReference>
<dbReference type="InterPro" id="IPR002481">
    <property type="entry name" value="FUR"/>
</dbReference>
<comment type="subcellular location">
    <subcellularLocation>
        <location evidence="1">Cytoplasm</location>
    </subcellularLocation>
</comment>
<dbReference type="InterPro" id="IPR036390">
    <property type="entry name" value="WH_DNA-bd_sf"/>
</dbReference>
<dbReference type="SUPFAM" id="SSF46785">
    <property type="entry name" value="Winged helix' DNA-binding domain"/>
    <property type="match status" value="1"/>
</dbReference>
<dbReference type="EMBL" id="JAZDRP010000002">
    <property type="protein sequence ID" value="MEE2525669.1"/>
    <property type="molecule type" value="Genomic_DNA"/>
</dbReference>
<comment type="subunit">
    <text evidence="1">Homodimer.</text>
</comment>
<comment type="caution">
    <text evidence="2">The sequence shown here is derived from an EMBL/GenBank/DDBJ whole genome shotgun (WGS) entry which is preliminary data.</text>
</comment>
<dbReference type="PANTHER" id="PTHR33202:SF7">
    <property type="entry name" value="FERRIC UPTAKE REGULATION PROTEIN"/>
    <property type="match status" value="1"/>
</dbReference>